<keyword evidence="3" id="KW-0442">Lipid degradation</keyword>
<proteinExistence type="inferred from homology"/>
<dbReference type="InParanoid" id="A0A0N7KJI1"/>
<dbReference type="Proteomes" id="UP000059680">
    <property type="component" value="Chromosome 4"/>
</dbReference>
<dbReference type="InterPro" id="IPR051058">
    <property type="entry name" value="GDSL_Est/Lipase"/>
</dbReference>
<dbReference type="STRING" id="39947.A0A0N7KJI1"/>
<keyword evidence="4" id="KW-0732">Signal</keyword>
<evidence type="ECO:0000256" key="3">
    <source>
        <dbReference type="ARBA" id="ARBA00022963"/>
    </source>
</evidence>
<keyword evidence="6" id="KW-1185">Reference proteome</keyword>
<dbReference type="PANTHER" id="PTHR45648">
    <property type="entry name" value="GDSL LIPASE/ACYLHYDROLASE FAMILY PROTEIN (AFU_ORTHOLOGUE AFUA_4G14700)"/>
    <property type="match status" value="1"/>
</dbReference>
<keyword evidence="2" id="KW-0378">Hydrolase</keyword>
<reference evidence="5 6" key="2">
    <citation type="journal article" date="2013" name="Plant Cell Physiol.">
        <title>Rice Annotation Project Database (RAP-DB): an integrative and interactive database for rice genomics.</title>
        <authorList>
            <person name="Sakai H."/>
            <person name="Lee S.S."/>
            <person name="Tanaka T."/>
            <person name="Numa H."/>
            <person name="Kim J."/>
            <person name="Kawahara Y."/>
            <person name="Wakimoto H."/>
            <person name="Yang C.C."/>
            <person name="Iwamoto M."/>
            <person name="Abe T."/>
            <person name="Yamada Y."/>
            <person name="Muto A."/>
            <person name="Inokuchi H."/>
            <person name="Ikemura T."/>
            <person name="Matsumoto T."/>
            <person name="Sasaki T."/>
            <person name="Itoh T."/>
        </authorList>
    </citation>
    <scope>NUCLEOTIDE SEQUENCE [LARGE SCALE GENOMIC DNA]</scope>
    <source>
        <strain evidence="6">cv. Nipponbare</strain>
    </source>
</reference>
<dbReference type="Gramene" id="Os04t0561800-00">
    <property type="protein sequence ID" value="Os04t0561800-00"/>
    <property type="gene ID" value="Os04g0561800"/>
</dbReference>
<reference evidence="6" key="1">
    <citation type="journal article" date="2005" name="Nature">
        <title>The map-based sequence of the rice genome.</title>
        <authorList>
            <consortium name="International rice genome sequencing project (IRGSP)"/>
            <person name="Matsumoto T."/>
            <person name="Wu J."/>
            <person name="Kanamori H."/>
            <person name="Katayose Y."/>
            <person name="Fujisawa M."/>
            <person name="Namiki N."/>
            <person name="Mizuno H."/>
            <person name="Yamamoto K."/>
            <person name="Antonio B.A."/>
            <person name="Baba T."/>
            <person name="Sakata K."/>
            <person name="Nagamura Y."/>
            <person name="Aoki H."/>
            <person name="Arikawa K."/>
            <person name="Arita K."/>
            <person name="Bito T."/>
            <person name="Chiden Y."/>
            <person name="Fujitsuka N."/>
            <person name="Fukunaka R."/>
            <person name="Hamada M."/>
            <person name="Harada C."/>
            <person name="Hayashi A."/>
            <person name="Hijishita S."/>
            <person name="Honda M."/>
            <person name="Hosokawa S."/>
            <person name="Ichikawa Y."/>
            <person name="Idonuma A."/>
            <person name="Iijima M."/>
            <person name="Ikeda M."/>
            <person name="Ikeno M."/>
            <person name="Ito K."/>
            <person name="Ito S."/>
            <person name="Ito T."/>
            <person name="Ito Y."/>
            <person name="Ito Y."/>
            <person name="Iwabuchi A."/>
            <person name="Kamiya K."/>
            <person name="Karasawa W."/>
            <person name="Kurita K."/>
            <person name="Katagiri S."/>
            <person name="Kikuta A."/>
            <person name="Kobayashi H."/>
            <person name="Kobayashi N."/>
            <person name="Machita K."/>
            <person name="Maehara T."/>
            <person name="Masukawa M."/>
            <person name="Mizubayashi T."/>
            <person name="Mukai Y."/>
            <person name="Nagasaki H."/>
            <person name="Nagata Y."/>
            <person name="Naito S."/>
            <person name="Nakashima M."/>
            <person name="Nakama Y."/>
            <person name="Nakamichi Y."/>
            <person name="Nakamura M."/>
            <person name="Meguro A."/>
            <person name="Negishi M."/>
            <person name="Ohta I."/>
            <person name="Ohta T."/>
            <person name="Okamoto M."/>
            <person name="Ono N."/>
            <person name="Saji S."/>
            <person name="Sakaguchi M."/>
            <person name="Sakai K."/>
            <person name="Shibata M."/>
            <person name="Shimokawa T."/>
            <person name="Song J."/>
            <person name="Takazaki Y."/>
            <person name="Terasawa K."/>
            <person name="Tsugane M."/>
            <person name="Tsuji K."/>
            <person name="Ueda S."/>
            <person name="Waki K."/>
            <person name="Yamagata H."/>
            <person name="Yamamoto M."/>
            <person name="Yamamoto S."/>
            <person name="Yamane H."/>
            <person name="Yoshiki S."/>
            <person name="Yoshihara R."/>
            <person name="Yukawa K."/>
            <person name="Zhong H."/>
            <person name="Yano M."/>
            <person name="Yuan Q."/>
            <person name="Ouyang S."/>
            <person name="Liu J."/>
            <person name="Jones K.M."/>
            <person name="Gansberger K."/>
            <person name="Moffat K."/>
            <person name="Hill J."/>
            <person name="Bera J."/>
            <person name="Fadrosh D."/>
            <person name="Jin S."/>
            <person name="Johri S."/>
            <person name="Kim M."/>
            <person name="Overton L."/>
            <person name="Reardon M."/>
            <person name="Tsitrin T."/>
            <person name="Vuong H."/>
            <person name="Weaver B."/>
            <person name="Ciecko A."/>
            <person name="Tallon L."/>
            <person name="Jackson J."/>
            <person name="Pai G."/>
            <person name="Aken S.V."/>
            <person name="Utterback T."/>
            <person name="Reidmuller S."/>
            <person name="Feldblyum T."/>
            <person name="Hsiao J."/>
            <person name="Zismann V."/>
            <person name="Iobst S."/>
            <person name="de Vazeille A.R."/>
            <person name="Buell C.R."/>
            <person name="Ying K."/>
            <person name="Li Y."/>
            <person name="Lu T."/>
            <person name="Huang Y."/>
            <person name="Zhao Q."/>
            <person name="Feng Q."/>
            <person name="Zhang L."/>
            <person name="Zhu J."/>
            <person name="Weng Q."/>
            <person name="Mu J."/>
            <person name="Lu Y."/>
            <person name="Fan D."/>
            <person name="Liu Y."/>
            <person name="Guan J."/>
            <person name="Zhang Y."/>
            <person name="Yu S."/>
            <person name="Liu X."/>
            <person name="Zhang Y."/>
            <person name="Hong G."/>
            <person name="Han B."/>
            <person name="Choisne N."/>
            <person name="Demange N."/>
            <person name="Orjeda G."/>
            <person name="Samain S."/>
            <person name="Cattolico L."/>
            <person name="Pelletier E."/>
            <person name="Couloux A."/>
            <person name="Segurens B."/>
            <person name="Wincker P."/>
            <person name="D'Hont A."/>
            <person name="Scarpelli C."/>
            <person name="Weissenbach J."/>
            <person name="Salanoubat M."/>
            <person name="Quetier F."/>
            <person name="Yu Y."/>
            <person name="Kim H.R."/>
            <person name="Rambo T."/>
            <person name="Currie J."/>
            <person name="Collura K."/>
            <person name="Luo M."/>
            <person name="Yang T."/>
            <person name="Ammiraju J.S.S."/>
            <person name="Engler F."/>
            <person name="Soderlund C."/>
            <person name="Wing R.A."/>
            <person name="Palmer L.E."/>
            <person name="de la Bastide M."/>
            <person name="Spiegel L."/>
            <person name="Nascimento L."/>
            <person name="Zutavern T."/>
            <person name="O'Shaughnessy A."/>
            <person name="Dike S."/>
            <person name="Dedhia N."/>
            <person name="Preston R."/>
            <person name="Balija V."/>
            <person name="McCombie W.R."/>
            <person name="Chow T."/>
            <person name="Chen H."/>
            <person name="Chung M."/>
            <person name="Chen C."/>
            <person name="Shaw J."/>
            <person name="Wu H."/>
            <person name="Hsiao K."/>
            <person name="Chao Y."/>
            <person name="Chu M."/>
            <person name="Cheng C."/>
            <person name="Hour A."/>
            <person name="Lee P."/>
            <person name="Lin S."/>
            <person name="Lin Y."/>
            <person name="Liou J."/>
            <person name="Liu S."/>
            <person name="Hsing Y."/>
            <person name="Raghuvanshi S."/>
            <person name="Mohanty A."/>
            <person name="Bharti A.K."/>
            <person name="Gaur A."/>
            <person name="Gupta V."/>
            <person name="Kumar D."/>
            <person name="Ravi V."/>
            <person name="Vij S."/>
            <person name="Kapur A."/>
            <person name="Khurana P."/>
            <person name="Khurana P."/>
            <person name="Khurana J.P."/>
            <person name="Tyagi A.K."/>
            <person name="Gaikwad K."/>
            <person name="Singh A."/>
            <person name="Dalal V."/>
            <person name="Srivastava S."/>
            <person name="Dixit A."/>
            <person name="Pal A.K."/>
            <person name="Ghazi I.A."/>
            <person name="Yadav M."/>
            <person name="Pandit A."/>
            <person name="Bhargava A."/>
            <person name="Sureshbabu K."/>
            <person name="Batra K."/>
            <person name="Sharma T.R."/>
            <person name="Mohapatra T."/>
            <person name="Singh N.K."/>
            <person name="Messing J."/>
            <person name="Nelson A.B."/>
            <person name="Fuks G."/>
            <person name="Kavchok S."/>
            <person name="Keizer G."/>
            <person name="Linton E."/>
            <person name="Llaca V."/>
            <person name="Song R."/>
            <person name="Tanyolac B."/>
            <person name="Young S."/>
            <person name="Ho-Il K."/>
            <person name="Hahn J.H."/>
            <person name="Sangsakoo G."/>
            <person name="Vanavichit A."/>
            <person name="de Mattos Luiz.A.T."/>
            <person name="Zimmer P.D."/>
            <person name="Malone G."/>
            <person name="Dellagostin O."/>
            <person name="de Oliveira A.C."/>
            <person name="Bevan M."/>
            <person name="Bancroft I."/>
            <person name="Minx P."/>
            <person name="Cordum H."/>
            <person name="Wilson R."/>
            <person name="Cheng Z."/>
            <person name="Jin W."/>
            <person name="Jiang J."/>
            <person name="Leong S.A."/>
            <person name="Iwama H."/>
            <person name="Gojobori T."/>
            <person name="Itoh T."/>
            <person name="Niimura Y."/>
            <person name="Fujii Y."/>
            <person name="Habara T."/>
            <person name="Sakai H."/>
            <person name="Sato Y."/>
            <person name="Wilson G."/>
            <person name="Kumar K."/>
            <person name="McCouch S."/>
            <person name="Juretic N."/>
            <person name="Hoen D."/>
            <person name="Wright S."/>
            <person name="Bruskiewich R."/>
            <person name="Bureau T."/>
            <person name="Miyao A."/>
            <person name="Hirochika H."/>
            <person name="Nishikawa T."/>
            <person name="Kadowaki K."/>
            <person name="Sugiura M."/>
            <person name="Burr B."/>
            <person name="Sasaki T."/>
        </authorList>
    </citation>
    <scope>NUCLEOTIDE SEQUENCE [LARGE SCALE GENOMIC DNA]</scope>
    <source>
        <strain evidence="6">cv. Nipponbare</strain>
    </source>
</reference>
<feature type="chain" id="PRO_5006014803" evidence="4">
    <location>
        <begin position="26"/>
        <end position="387"/>
    </location>
</feature>
<dbReference type="GO" id="GO:0016788">
    <property type="term" value="F:hydrolase activity, acting on ester bonds"/>
    <property type="evidence" value="ECO:0007669"/>
    <property type="project" value="InterPro"/>
</dbReference>
<dbReference type="PANTHER" id="PTHR45648:SF180">
    <property type="entry name" value="OS04G0561800 PROTEIN"/>
    <property type="match status" value="1"/>
</dbReference>
<dbReference type="GO" id="GO:0016042">
    <property type="term" value="P:lipid catabolic process"/>
    <property type="evidence" value="ECO:0007669"/>
    <property type="project" value="UniProtKB-KW"/>
</dbReference>
<dbReference type="PaxDb" id="39947-A0A0N7KJI1"/>
<dbReference type="Pfam" id="PF00657">
    <property type="entry name" value="Lipase_GDSL"/>
    <property type="match status" value="1"/>
</dbReference>
<protein>
    <submittedName>
        <fullName evidence="5">Os04g0561800 protein</fullName>
    </submittedName>
</protein>
<evidence type="ECO:0000313" key="6">
    <source>
        <dbReference type="Proteomes" id="UP000059680"/>
    </source>
</evidence>
<accession>A0A0N7KJI1</accession>
<dbReference type="InterPro" id="IPR001087">
    <property type="entry name" value="GDSL"/>
</dbReference>
<feature type="signal peptide" evidence="4">
    <location>
        <begin position="1"/>
        <end position="25"/>
    </location>
</feature>
<organism evidence="5 6">
    <name type="scientific">Oryza sativa subsp. japonica</name>
    <name type="common">Rice</name>
    <dbReference type="NCBI Taxonomy" id="39947"/>
    <lineage>
        <taxon>Eukaryota</taxon>
        <taxon>Viridiplantae</taxon>
        <taxon>Streptophyta</taxon>
        <taxon>Embryophyta</taxon>
        <taxon>Tracheophyta</taxon>
        <taxon>Spermatophyta</taxon>
        <taxon>Magnoliopsida</taxon>
        <taxon>Liliopsida</taxon>
        <taxon>Poales</taxon>
        <taxon>Poaceae</taxon>
        <taxon>BOP clade</taxon>
        <taxon>Oryzoideae</taxon>
        <taxon>Oryzeae</taxon>
        <taxon>Oryzinae</taxon>
        <taxon>Oryza</taxon>
        <taxon>Oryza sativa</taxon>
    </lineage>
</organism>
<gene>
    <name evidence="5" type="ordered locus">Os04g0561800</name>
    <name evidence="5" type="ORF">OSNPB_040561800</name>
</gene>
<sequence length="387" mass="42554">MASRRGAFALVAALCLLELARRGLAEEPAVPAMFVFGDSTVDVGNNNFLANCKANCKANYPRYGVDYPFQSPTGRFSNGYNLADQLAQKLGFDKSPPPYLSLPDVTIISQMSKGINFASGGSGLIDSTGWKVVRALTPVHGSVQHECPGAELHVGRSEDGERDGRSHLEIPHLHQHRQQRPIRVHRLPVEHHPQRHRILAEPRRLLQGPPQGPVRCRGEEIQRGEPVAGGVLPVAEGGRARHERPRLPRLLPRGERPLQAAVPDAGLDAARPRCRPARHALLPRRLGRHGRARPQRHGPTWREFYGAGQAVLRRRRWRVQRDGAAVPGSGELPLLGQLPPDGRRVERLRARALLRPRGVRPPDERARAGGAAAVEGHIVRVLGLAKC</sequence>
<comment type="similarity">
    <text evidence="1">Belongs to the 'GDSL' lipolytic enzyme family.</text>
</comment>
<dbReference type="AlphaFoldDB" id="A0A0N7KJI1"/>
<reference evidence="5 6" key="3">
    <citation type="journal article" date="2013" name="Rice">
        <title>Improvement of the Oryza sativa Nipponbare reference genome using next generation sequence and optical map data.</title>
        <authorList>
            <person name="Kawahara Y."/>
            <person name="de la Bastide M."/>
            <person name="Hamilton J.P."/>
            <person name="Kanamori H."/>
            <person name="McCombie W.R."/>
            <person name="Ouyang S."/>
            <person name="Schwartz D.C."/>
            <person name="Tanaka T."/>
            <person name="Wu J."/>
            <person name="Zhou S."/>
            <person name="Childs K.L."/>
            <person name="Davidson R.M."/>
            <person name="Lin H."/>
            <person name="Quesada-Ocampo L."/>
            <person name="Vaillancourt B."/>
            <person name="Sakai H."/>
            <person name="Lee S.S."/>
            <person name="Kim J."/>
            <person name="Numa H."/>
            <person name="Itoh T."/>
            <person name="Buell C.R."/>
            <person name="Matsumoto T."/>
        </authorList>
    </citation>
    <scope>NUCLEOTIDE SEQUENCE [LARGE SCALE GENOMIC DNA]</scope>
    <source>
        <strain evidence="6">cv. Nipponbare</strain>
    </source>
</reference>
<evidence type="ECO:0000256" key="4">
    <source>
        <dbReference type="SAM" id="SignalP"/>
    </source>
</evidence>
<dbReference type="InterPro" id="IPR036514">
    <property type="entry name" value="SGNH_hydro_sf"/>
</dbReference>
<dbReference type="EMBL" id="AP014960">
    <property type="protein sequence ID" value="BAS90481.1"/>
    <property type="molecule type" value="Genomic_DNA"/>
</dbReference>
<evidence type="ECO:0000256" key="2">
    <source>
        <dbReference type="ARBA" id="ARBA00022801"/>
    </source>
</evidence>
<evidence type="ECO:0000313" key="5">
    <source>
        <dbReference type="EMBL" id="BAS90481.1"/>
    </source>
</evidence>
<name>A0A0N7KJI1_ORYSJ</name>
<dbReference type="FunCoup" id="A0A0N7KJI1">
    <property type="interactions" value="197"/>
</dbReference>
<evidence type="ECO:0000256" key="1">
    <source>
        <dbReference type="ARBA" id="ARBA00008668"/>
    </source>
</evidence>
<keyword evidence="3" id="KW-0443">Lipid metabolism</keyword>
<dbReference type="Gene3D" id="3.40.50.1110">
    <property type="entry name" value="SGNH hydrolase"/>
    <property type="match status" value="1"/>
</dbReference>